<dbReference type="GO" id="GO:0006508">
    <property type="term" value="P:proteolysis"/>
    <property type="evidence" value="ECO:0007669"/>
    <property type="project" value="UniProtKB-KW"/>
</dbReference>
<accession>A0A0F9XN81</accession>
<dbReference type="GO" id="GO:0008270">
    <property type="term" value="F:zinc ion binding"/>
    <property type="evidence" value="ECO:0007669"/>
    <property type="project" value="InterPro"/>
</dbReference>
<dbReference type="PROSITE" id="PS52035">
    <property type="entry name" value="PEPTIDASE_M14"/>
    <property type="match status" value="1"/>
</dbReference>
<feature type="domain" description="Peptidase M14" evidence="12">
    <location>
        <begin position="126"/>
        <end position="423"/>
    </location>
</feature>
<reference evidence="14" key="1">
    <citation type="journal article" date="2015" name="Genome Announc.">
        <title>Draft whole-genome sequence of the biocontrol agent Trichoderma harzianum T6776.</title>
        <authorList>
            <person name="Baroncelli R."/>
            <person name="Piaggeschi G."/>
            <person name="Fiorini L."/>
            <person name="Bertolini E."/>
            <person name="Zapparata A."/>
            <person name="Pe M.E."/>
            <person name="Sarrocco S."/>
            <person name="Vannacci G."/>
        </authorList>
    </citation>
    <scope>NUCLEOTIDE SEQUENCE [LARGE SCALE GENOMIC DNA]</scope>
    <source>
        <strain evidence="14">T6776</strain>
    </source>
</reference>
<keyword evidence="8" id="KW-0862">Zinc</keyword>
<dbReference type="SUPFAM" id="SSF53187">
    <property type="entry name" value="Zn-dependent exopeptidases"/>
    <property type="match status" value="1"/>
</dbReference>
<feature type="active site" description="Proton donor/acceptor" evidence="10">
    <location>
        <position position="402"/>
    </location>
</feature>
<dbReference type="CDD" id="cd03860">
    <property type="entry name" value="M14_CP_A-B_like"/>
    <property type="match status" value="1"/>
</dbReference>
<evidence type="ECO:0000256" key="3">
    <source>
        <dbReference type="ARBA" id="ARBA00022645"/>
    </source>
</evidence>
<comment type="cofactor">
    <cofactor evidence="1">
        <name>Zn(2+)</name>
        <dbReference type="ChEBI" id="CHEBI:29105"/>
    </cofactor>
</comment>
<keyword evidence="5" id="KW-0479">Metal-binding</keyword>
<dbReference type="GO" id="GO:0004181">
    <property type="term" value="F:metallocarboxypeptidase activity"/>
    <property type="evidence" value="ECO:0007669"/>
    <property type="project" value="InterPro"/>
</dbReference>
<comment type="caution">
    <text evidence="13">The sequence shown here is derived from an EMBL/GenBank/DDBJ whole genome shotgun (WGS) entry which is preliminary data.</text>
</comment>
<name>A0A0F9XN81_TRIHA</name>
<dbReference type="SMART" id="SM00631">
    <property type="entry name" value="Zn_pept"/>
    <property type="match status" value="1"/>
</dbReference>
<dbReference type="OrthoDB" id="3626597at2759"/>
<dbReference type="Proteomes" id="UP000034112">
    <property type="component" value="Unassembled WGS sequence"/>
</dbReference>
<organism evidence="13 14">
    <name type="scientific">Trichoderma harzianum</name>
    <name type="common">Hypocrea lixii</name>
    <dbReference type="NCBI Taxonomy" id="5544"/>
    <lineage>
        <taxon>Eukaryota</taxon>
        <taxon>Fungi</taxon>
        <taxon>Dikarya</taxon>
        <taxon>Ascomycota</taxon>
        <taxon>Pezizomycotina</taxon>
        <taxon>Sordariomycetes</taxon>
        <taxon>Hypocreomycetidae</taxon>
        <taxon>Hypocreales</taxon>
        <taxon>Hypocreaceae</taxon>
        <taxon>Trichoderma</taxon>
    </lineage>
</organism>
<evidence type="ECO:0000256" key="11">
    <source>
        <dbReference type="SAM" id="SignalP"/>
    </source>
</evidence>
<dbReference type="SUPFAM" id="SSF54897">
    <property type="entry name" value="Protease propeptides/inhibitors"/>
    <property type="match status" value="1"/>
</dbReference>
<dbReference type="PANTHER" id="PTHR11705">
    <property type="entry name" value="PROTEASE FAMILY M14 CARBOXYPEPTIDASE A,B"/>
    <property type="match status" value="1"/>
</dbReference>
<evidence type="ECO:0000256" key="1">
    <source>
        <dbReference type="ARBA" id="ARBA00001947"/>
    </source>
</evidence>
<dbReference type="OMA" id="MVQPKDQ"/>
<evidence type="ECO:0000256" key="5">
    <source>
        <dbReference type="ARBA" id="ARBA00022723"/>
    </source>
</evidence>
<protein>
    <submittedName>
        <fullName evidence="13">ECM14</fullName>
    </submittedName>
</protein>
<dbReference type="AlphaFoldDB" id="A0A0F9XN81"/>
<evidence type="ECO:0000256" key="7">
    <source>
        <dbReference type="ARBA" id="ARBA00022801"/>
    </source>
</evidence>
<evidence type="ECO:0000256" key="8">
    <source>
        <dbReference type="ARBA" id="ARBA00022833"/>
    </source>
</evidence>
<keyword evidence="4" id="KW-0645">Protease</keyword>
<keyword evidence="3" id="KW-0121">Carboxypeptidase</keyword>
<evidence type="ECO:0000313" key="14">
    <source>
        <dbReference type="Proteomes" id="UP000034112"/>
    </source>
</evidence>
<dbReference type="FunFam" id="3.40.630.10:FF:000084">
    <property type="entry name" value="Carboxypeptidase B2"/>
    <property type="match status" value="1"/>
</dbReference>
<feature type="signal peptide" evidence="11">
    <location>
        <begin position="1"/>
        <end position="16"/>
    </location>
</feature>
<evidence type="ECO:0000259" key="12">
    <source>
        <dbReference type="PROSITE" id="PS52035"/>
    </source>
</evidence>
<evidence type="ECO:0000313" key="13">
    <source>
        <dbReference type="EMBL" id="KKP01718.1"/>
    </source>
</evidence>
<evidence type="ECO:0000256" key="9">
    <source>
        <dbReference type="ARBA" id="ARBA00023049"/>
    </source>
</evidence>
<dbReference type="Gene3D" id="3.40.630.10">
    <property type="entry name" value="Zn peptidases"/>
    <property type="match status" value="1"/>
</dbReference>
<evidence type="ECO:0000256" key="10">
    <source>
        <dbReference type="PROSITE-ProRule" id="PRU01379"/>
    </source>
</evidence>
<gene>
    <name evidence="13" type="ORF">THAR02_06177</name>
</gene>
<dbReference type="InterPro" id="IPR000834">
    <property type="entry name" value="Peptidase_M14"/>
</dbReference>
<sequence>MKFLTTLALLAPLVASRSINVEESLSPRTEKVSYDGYHVYSIRAADKSEAEFIEKRFATYHTEVTSRGFEVAIPPNEVRSFNGLGLNARLLSDDLGEQIRRENKAPVYKRWLHKAGHLPDLSWYQTYHPYEDHLQYWDDLAAAFPKNSKKYELGLSYENRTIYAFHLFGDRGEKGNKPIILWHGTVHAREWISTAVIEYWAWQLINGYKTKNKEITKFLDYYDFWLVPFHNPDGEKTLTTDRMWRKNRLPRTNTTCIGTDLNRNWSFEWGGEPGTGAASTNPCSDTFQGLSPGDTPENIAVSSLSNKLGKSRKGIRSYIDLHSYGQKILTPPGWTCNTSQYPATLPRMLEVAEGFANAVQAFDSRNETYQYGTGCDIEYYSAGNGRDHHYGAYGADHSWTLELDPVTSGQGGFVCLLKTSGPLSRSNGPESCGCSIMCGKTKTL</sequence>
<evidence type="ECO:0000256" key="4">
    <source>
        <dbReference type="ARBA" id="ARBA00022670"/>
    </source>
</evidence>
<dbReference type="Pfam" id="PF00246">
    <property type="entry name" value="Peptidase_M14"/>
    <property type="match status" value="1"/>
</dbReference>
<keyword evidence="6 11" id="KW-0732">Signal</keyword>
<evidence type="ECO:0000256" key="2">
    <source>
        <dbReference type="ARBA" id="ARBA00005988"/>
    </source>
</evidence>
<feature type="chain" id="PRO_5002529908" evidence="11">
    <location>
        <begin position="17"/>
        <end position="444"/>
    </location>
</feature>
<evidence type="ECO:0000256" key="6">
    <source>
        <dbReference type="ARBA" id="ARBA00022729"/>
    </source>
</evidence>
<dbReference type="PANTHER" id="PTHR11705:SF143">
    <property type="entry name" value="SLL0236 PROTEIN"/>
    <property type="match status" value="1"/>
</dbReference>
<dbReference type="PRINTS" id="PR00765">
    <property type="entry name" value="CRBOXYPTASEA"/>
</dbReference>
<comment type="similarity">
    <text evidence="2 10">Belongs to the peptidase M14 family.</text>
</comment>
<keyword evidence="9" id="KW-0482">Metalloprotease</keyword>
<keyword evidence="7" id="KW-0378">Hydrolase</keyword>
<dbReference type="EMBL" id="JOKZ01000182">
    <property type="protein sequence ID" value="KKP01718.1"/>
    <property type="molecule type" value="Genomic_DNA"/>
</dbReference>
<proteinExistence type="inferred from homology"/>